<dbReference type="GO" id="GO:0032389">
    <property type="term" value="C:MutLalpha complex"/>
    <property type="evidence" value="ECO:0007669"/>
    <property type="project" value="TreeGrafter"/>
</dbReference>
<dbReference type="InterPro" id="IPR013507">
    <property type="entry name" value="DNA_mismatch_S5_2-like"/>
</dbReference>
<reference evidence="5" key="1">
    <citation type="submission" date="2023-06" db="EMBL/GenBank/DDBJ databases">
        <title>Genome-scale phylogeny and comparative genomics of the fungal order Sordariales.</title>
        <authorList>
            <consortium name="Lawrence Berkeley National Laboratory"/>
            <person name="Hensen N."/>
            <person name="Bonometti L."/>
            <person name="Westerberg I."/>
            <person name="Brannstrom I.O."/>
            <person name="Guillou S."/>
            <person name="Cros-Aarteil S."/>
            <person name="Calhoun S."/>
            <person name="Haridas S."/>
            <person name="Kuo A."/>
            <person name="Mondo S."/>
            <person name="Pangilinan J."/>
            <person name="Riley R."/>
            <person name="LaButti K."/>
            <person name="Andreopoulos B."/>
            <person name="Lipzen A."/>
            <person name="Chen C."/>
            <person name="Yanf M."/>
            <person name="Daum C."/>
            <person name="Ng V."/>
            <person name="Clum A."/>
            <person name="Steindorff A."/>
            <person name="Ohm R."/>
            <person name="Martin F."/>
            <person name="Silar P."/>
            <person name="Natvig D."/>
            <person name="Lalanne C."/>
            <person name="Gautier V."/>
            <person name="Ament-velasquez S.L."/>
            <person name="Kruys A."/>
            <person name="Hutchinson M.I."/>
            <person name="Powell A.J."/>
            <person name="Barry K."/>
            <person name="Miller A.N."/>
            <person name="Grigoriev I.V."/>
            <person name="Debuchy R."/>
            <person name="Gladieux P."/>
            <person name="Thoren M.H."/>
            <person name="Johannesson H."/>
        </authorList>
    </citation>
    <scope>NUCLEOTIDE SEQUENCE</scope>
    <source>
        <strain evidence="5">SMH3391-2</strain>
    </source>
</reference>
<evidence type="ECO:0000256" key="2">
    <source>
        <dbReference type="ARBA" id="ARBA00022763"/>
    </source>
</evidence>
<dbReference type="GO" id="GO:0016301">
    <property type="term" value="F:kinase activity"/>
    <property type="evidence" value="ECO:0007669"/>
    <property type="project" value="UniProtKB-KW"/>
</dbReference>
<dbReference type="EMBL" id="JAULSR010000002">
    <property type="protein sequence ID" value="KAK0628139.1"/>
    <property type="molecule type" value="Genomic_DNA"/>
</dbReference>
<dbReference type="PANTHER" id="PTHR10073">
    <property type="entry name" value="DNA MISMATCH REPAIR PROTEIN MLH, PMS, MUTL"/>
    <property type="match status" value="1"/>
</dbReference>
<dbReference type="InterPro" id="IPR020568">
    <property type="entry name" value="Ribosomal_Su5_D2-typ_SF"/>
</dbReference>
<evidence type="ECO:0000313" key="5">
    <source>
        <dbReference type="EMBL" id="KAK0628139.1"/>
    </source>
</evidence>
<dbReference type="Proteomes" id="UP001174934">
    <property type="component" value="Unassembled WGS sequence"/>
</dbReference>
<evidence type="ECO:0000259" key="4">
    <source>
        <dbReference type="SMART" id="SM01340"/>
    </source>
</evidence>
<feature type="domain" description="DNA mismatch repair protein S5" evidence="4">
    <location>
        <begin position="216"/>
        <end position="359"/>
    </location>
</feature>
<dbReference type="FunFam" id="3.30.565.10:FF:000017">
    <property type="entry name" value="PMS1 homolog 1, mismatch repair system component"/>
    <property type="match status" value="1"/>
</dbReference>
<dbReference type="GO" id="GO:0030983">
    <property type="term" value="F:mismatched DNA binding"/>
    <property type="evidence" value="ECO:0007669"/>
    <property type="project" value="InterPro"/>
</dbReference>
<comment type="similarity">
    <text evidence="1">Belongs to the DNA mismatch repair MutL/HexB family.</text>
</comment>
<dbReference type="InterPro" id="IPR038973">
    <property type="entry name" value="MutL/Mlh/Pms-like"/>
</dbReference>
<proteinExistence type="inferred from homology"/>
<dbReference type="PANTHER" id="PTHR10073:SF41">
    <property type="entry name" value="MISMATCH REPAIR PROTEIN, PUTATIVE (AFU_ORTHOLOGUE AFUA_8G05820)-RELATED"/>
    <property type="match status" value="1"/>
</dbReference>
<keyword evidence="2" id="KW-0227">DNA damage</keyword>
<dbReference type="NCBIfam" id="TIGR00585">
    <property type="entry name" value="mutl"/>
    <property type="match status" value="1"/>
</dbReference>
<feature type="compositionally biased region" description="Basic and acidic residues" evidence="3">
    <location>
        <begin position="483"/>
        <end position="500"/>
    </location>
</feature>
<dbReference type="SUPFAM" id="SSF55874">
    <property type="entry name" value="ATPase domain of HSP90 chaperone/DNA topoisomerase II/histidine kinase"/>
    <property type="match status" value="1"/>
</dbReference>
<keyword evidence="5" id="KW-0418">Kinase</keyword>
<dbReference type="SUPFAM" id="SSF54211">
    <property type="entry name" value="Ribosomal protein S5 domain 2-like"/>
    <property type="match status" value="1"/>
</dbReference>
<feature type="compositionally biased region" description="Polar residues" evidence="3">
    <location>
        <begin position="398"/>
        <end position="413"/>
    </location>
</feature>
<dbReference type="InterPro" id="IPR036890">
    <property type="entry name" value="HATPase_C_sf"/>
</dbReference>
<dbReference type="Gene3D" id="3.30.565.10">
    <property type="entry name" value="Histidine kinase-like ATPase, C-terminal domain"/>
    <property type="match status" value="1"/>
</dbReference>
<evidence type="ECO:0000256" key="3">
    <source>
        <dbReference type="SAM" id="MobiDB-lite"/>
    </source>
</evidence>
<name>A0AA39X6D2_9PEZI</name>
<feature type="region of interest" description="Disordered" evidence="3">
    <location>
        <begin position="385"/>
        <end position="500"/>
    </location>
</feature>
<evidence type="ECO:0000256" key="1">
    <source>
        <dbReference type="ARBA" id="ARBA00006082"/>
    </source>
</evidence>
<dbReference type="Pfam" id="PF13589">
    <property type="entry name" value="HATPase_c_3"/>
    <property type="match status" value="1"/>
</dbReference>
<dbReference type="InterPro" id="IPR002099">
    <property type="entry name" value="MutL/Mlh/PMS"/>
</dbReference>
<gene>
    <name evidence="5" type="ORF">B0T17DRAFT_614094</name>
</gene>
<dbReference type="InterPro" id="IPR014721">
    <property type="entry name" value="Ribsml_uS5_D2-typ_fold_subgr"/>
</dbReference>
<dbReference type="GO" id="GO:0006298">
    <property type="term" value="P:mismatch repair"/>
    <property type="evidence" value="ECO:0007669"/>
    <property type="project" value="InterPro"/>
</dbReference>
<dbReference type="SMART" id="SM01340">
    <property type="entry name" value="DNA_mis_repair"/>
    <property type="match status" value="1"/>
</dbReference>
<dbReference type="GO" id="GO:0061982">
    <property type="term" value="P:meiosis I cell cycle process"/>
    <property type="evidence" value="ECO:0007669"/>
    <property type="project" value="UniProtKB-ARBA"/>
</dbReference>
<accession>A0AA39X6D2</accession>
<dbReference type="GO" id="GO:0140664">
    <property type="term" value="F:ATP-dependent DNA damage sensor activity"/>
    <property type="evidence" value="ECO:0007669"/>
    <property type="project" value="InterPro"/>
</dbReference>
<keyword evidence="5" id="KW-0808">Transferase</keyword>
<dbReference type="GO" id="GO:0016887">
    <property type="term" value="F:ATP hydrolysis activity"/>
    <property type="evidence" value="ECO:0007669"/>
    <property type="project" value="InterPro"/>
</dbReference>
<dbReference type="AlphaFoldDB" id="A0AA39X6D2"/>
<evidence type="ECO:0000313" key="6">
    <source>
        <dbReference type="Proteomes" id="UP001174934"/>
    </source>
</evidence>
<keyword evidence="6" id="KW-1185">Reference proteome</keyword>
<sequence length="500" mass="53867">MPILPLPEATGRRLASTLAIPSAVMLIKELLENAIDAEATFVEVLVSPNTVDRIEVRDNGNGIHPEDFSSLGRLGHTSKLRSFDELTTIGGSSLGFRGVALASAKTVSEVSIKTRMATESVGSFLSLRGAEGAVKDGHKPAPVGTTVCVVGLFSGIPVRQRLAIKEAGKTMTKIRDMLKSYALARPRVKLQLKVLGNPSTTFSYAPLPNADFRHAASQIFGRELTSQCIFVGCPLSEQIAQHATHQSSGDGTSLVVFEGLIPMLTADTDKISRGFFFSVDSRPISSTKGTAMKLIAVFRAVFCQAIASSGSDKTVRNLFILVNLRCPLGSYDNNVEPSKDDVLFYDEQHVLSQFGKFLASNYSKSMHDFDRRLAEIPKEVSLETLRDQSCVPSEDKSTAQTVNQASSSATVDSGSAMGPAQMATDKQNTANEEQEQNTDCSWRVDMSAGDGLDSSDDDQDDDGRLSSPKNATDDNLESINTPDAHHEDNEGKHQTDTSPS</sequence>
<dbReference type="GO" id="GO:0005524">
    <property type="term" value="F:ATP binding"/>
    <property type="evidence" value="ECO:0007669"/>
    <property type="project" value="InterPro"/>
</dbReference>
<dbReference type="Gene3D" id="3.30.230.10">
    <property type="match status" value="1"/>
</dbReference>
<comment type="caution">
    <text evidence="5">The sequence shown here is derived from an EMBL/GenBank/DDBJ whole genome shotgun (WGS) entry which is preliminary data.</text>
</comment>
<protein>
    <submittedName>
        <fullName evidence="5">Histidine kinase-like ATPase</fullName>
    </submittedName>
</protein>
<organism evidence="5 6">
    <name type="scientific">Bombardia bombarda</name>
    <dbReference type="NCBI Taxonomy" id="252184"/>
    <lineage>
        <taxon>Eukaryota</taxon>
        <taxon>Fungi</taxon>
        <taxon>Dikarya</taxon>
        <taxon>Ascomycota</taxon>
        <taxon>Pezizomycotina</taxon>
        <taxon>Sordariomycetes</taxon>
        <taxon>Sordariomycetidae</taxon>
        <taxon>Sordariales</taxon>
        <taxon>Lasiosphaeriaceae</taxon>
        <taxon>Bombardia</taxon>
    </lineage>
</organism>